<dbReference type="Pfam" id="PF13411">
    <property type="entry name" value="MerR_1"/>
    <property type="match status" value="1"/>
</dbReference>
<dbReference type="EMBL" id="SMKX01000019">
    <property type="protein sequence ID" value="TDD60944.1"/>
    <property type="molecule type" value="Genomic_DNA"/>
</dbReference>
<dbReference type="SUPFAM" id="SSF46955">
    <property type="entry name" value="Putative DNA-binding domain"/>
    <property type="match status" value="1"/>
</dbReference>
<dbReference type="PANTHER" id="PTHR30204:SF97">
    <property type="entry name" value="MERR FAMILY REGULATORY PROTEIN"/>
    <property type="match status" value="1"/>
</dbReference>
<dbReference type="Proteomes" id="UP000295124">
    <property type="component" value="Unassembled WGS sequence"/>
</dbReference>
<name>A0A4R4ZS68_9ACTN</name>
<dbReference type="PRINTS" id="PR00040">
    <property type="entry name" value="HTHMERR"/>
</dbReference>
<dbReference type="SMART" id="SM00422">
    <property type="entry name" value="HTH_MERR"/>
    <property type="match status" value="1"/>
</dbReference>
<comment type="caution">
    <text evidence="3">The sequence shown here is derived from an EMBL/GenBank/DDBJ whole genome shotgun (WGS) entry which is preliminary data.</text>
</comment>
<dbReference type="PANTHER" id="PTHR30204">
    <property type="entry name" value="REDOX-CYCLING DRUG-SENSING TRANSCRIPTIONAL ACTIVATOR SOXR"/>
    <property type="match status" value="1"/>
</dbReference>
<evidence type="ECO:0000256" key="1">
    <source>
        <dbReference type="ARBA" id="ARBA00023125"/>
    </source>
</evidence>
<gene>
    <name evidence="3" type="ORF">E1263_09075</name>
</gene>
<sequence length="127" mass="14205">MRIGELAHKSGVSTRALRYYEEQGLLESDRTFSGQRVYPESAIDRVLLIQQLYTAGLSSRLIKPLLPSIDAQDIGPELMQCLISERANIARRTADLQEAGRRLDFLIDLSQNPDAHRCPASLAERPA</sequence>
<evidence type="ECO:0000313" key="4">
    <source>
        <dbReference type="Proteomes" id="UP000295124"/>
    </source>
</evidence>
<dbReference type="PROSITE" id="PS50937">
    <property type="entry name" value="HTH_MERR_2"/>
    <property type="match status" value="1"/>
</dbReference>
<feature type="domain" description="HTH merR-type" evidence="2">
    <location>
        <begin position="1"/>
        <end position="68"/>
    </location>
</feature>
<dbReference type="GO" id="GO:0003677">
    <property type="term" value="F:DNA binding"/>
    <property type="evidence" value="ECO:0007669"/>
    <property type="project" value="UniProtKB-KW"/>
</dbReference>
<organism evidence="3 4">
    <name type="scientific">Kribbella antibiotica</name>
    <dbReference type="NCBI Taxonomy" id="190195"/>
    <lineage>
        <taxon>Bacteria</taxon>
        <taxon>Bacillati</taxon>
        <taxon>Actinomycetota</taxon>
        <taxon>Actinomycetes</taxon>
        <taxon>Propionibacteriales</taxon>
        <taxon>Kribbellaceae</taxon>
        <taxon>Kribbella</taxon>
    </lineage>
</organism>
<dbReference type="InterPro" id="IPR009061">
    <property type="entry name" value="DNA-bd_dom_put_sf"/>
</dbReference>
<dbReference type="PROSITE" id="PS00552">
    <property type="entry name" value="HTH_MERR_1"/>
    <property type="match status" value="1"/>
</dbReference>
<evidence type="ECO:0000313" key="3">
    <source>
        <dbReference type="EMBL" id="TDD60944.1"/>
    </source>
</evidence>
<dbReference type="InterPro" id="IPR047057">
    <property type="entry name" value="MerR_fam"/>
</dbReference>
<dbReference type="AlphaFoldDB" id="A0A4R4ZS68"/>
<dbReference type="GO" id="GO:0003700">
    <property type="term" value="F:DNA-binding transcription factor activity"/>
    <property type="evidence" value="ECO:0007669"/>
    <property type="project" value="InterPro"/>
</dbReference>
<dbReference type="InterPro" id="IPR000551">
    <property type="entry name" value="MerR-type_HTH_dom"/>
</dbReference>
<accession>A0A4R4ZS68</accession>
<keyword evidence="4" id="KW-1185">Reference proteome</keyword>
<evidence type="ECO:0000259" key="2">
    <source>
        <dbReference type="PROSITE" id="PS50937"/>
    </source>
</evidence>
<dbReference type="OrthoDB" id="9802039at2"/>
<keyword evidence="1" id="KW-0238">DNA-binding</keyword>
<reference evidence="3 4" key="1">
    <citation type="submission" date="2019-03" db="EMBL/GenBank/DDBJ databases">
        <title>Draft genome sequences of novel Actinobacteria.</title>
        <authorList>
            <person name="Sahin N."/>
            <person name="Ay H."/>
            <person name="Saygin H."/>
        </authorList>
    </citation>
    <scope>NUCLEOTIDE SEQUENCE [LARGE SCALE GENOMIC DNA]</scope>
    <source>
        <strain evidence="3 4">JCM 13523</strain>
    </source>
</reference>
<dbReference type="RefSeq" id="WP_132166753.1">
    <property type="nucleotide sequence ID" value="NZ_SMKX01000019.1"/>
</dbReference>
<protein>
    <submittedName>
        <fullName evidence="3">MerR family transcriptional regulator</fullName>
    </submittedName>
</protein>
<dbReference type="Gene3D" id="1.10.1660.10">
    <property type="match status" value="1"/>
</dbReference>
<proteinExistence type="predicted"/>